<keyword evidence="2 4" id="KW-0472">Membrane</keyword>
<gene>
    <name evidence="7" type="ORF">J7I42_22960</name>
</gene>
<evidence type="ECO:0000256" key="4">
    <source>
        <dbReference type="PROSITE-ProRule" id="PRU00473"/>
    </source>
</evidence>
<evidence type="ECO:0000313" key="8">
    <source>
        <dbReference type="Proteomes" id="UP000677244"/>
    </source>
</evidence>
<evidence type="ECO:0000259" key="6">
    <source>
        <dbReference type="PROSITE" id="PS51123"/>
    </source>
</evidence>
<dbReference type="SUPFAM" id="SSF49464">
    <property type="entry name" value="Carboxypeptidase regulatory domain-like"/>
    <property type="match status" value="1"/>
</dbReference>
<protein>
    <submittedName>
        <fullName evidence="7">OmpA family protein</fullName>
    </submittedName>
</protein>
<dbReference type="PROSITE" id="PS51123">
    <property type="entry name" value="OMPA_2"/>
    <property type="match status" value="1"/>
</dbReference>
<dbReference type="InterPro" id="IPR008969">
    <property type="entry name" value="CarboxyPept-like_regulatory"/>
</dbReference>
<feature type="domain" description="OmpA-like" evidence="6">
    <location>
        <begin position="546"/>
        <end position="667"/>
    </location>
</feature>
<comment type="caution">
    <text evidence="7">The sequence shown here is derived from an EMBL/GenBank/DDBJ whole genome shotgun (WGS) entry which is preliminary data.</text>
</comment>
<dbReference type="EMBL" id="JAGHKO010000005">
    <property type="protein sequence ID" value="MBO9203169.1"/>
    <property type="molecule type" value="Genomic_DNA"/>
</dbReference>
<feature type="region of interest" description="Disordered" evidence="5">
    <location>
        <begin position="635"/>
        <end position="667"/>
    </location>
</feature>
<accession>A0ABS3YZA6</accession>
<dbReference type="PANTHER" id="PTHR30329:SF21">
    <property type="entry name" value="LIPOPROTEIN YIAD-RELATED"/>
    <property type="match status" value="1"/>
</dbReference>
<evidence type="ECO:0000256" key="5">
    <source>
        <dbReference type="SAM" id="MobiDB-lite"/>
    </source>
</evidence>
<comment type="subcellular location">
    <subcellularLocation>
        <location evidence="1">Cell outer membrane</location>
    </subcellularLocation>
</comment>
<dbReference type="PRINTS" id="PR01021">
    <property type="entry name" value="OMPADOMAIN"/>
</dbReference>
<dbReference type="Proteomes" id="UP000677244">
    <property type="component" value="Unassembled WGS sequence"/>
</dbReference>
<evidence type="ECO:0000256" key="3">
    <source>
        <dbReference type="ARBA" id="ARBA00023237"/>
    </source>
</evidence>
<dbReference type="InterPro" id="IPR011990">
    <property type="entry name" value="TPR-like_helical_dom_sf"/>
</dbReference>
<dbReference type="InterPro" id="IPR050330">
    <property type="entry name" value="Bact_OuterMem_StrucFunc"/>
</dbReference>
<keyword evidence="8" id="KW-1185">Reference proteome</keyword>
<keyword evidence="3" id="KW-0998">Cell outer membrane</keyword>
<evidence type="ECO:0000256" key="2">
    <source>
        <dbReference type="ARBA" id="ARBA00023136"/>
    </source>
</evidence>
<evidence type="ECO:0000313" key="7">
    <source>
        <dbReference type="EMBL" id="MBO9203169.1"/>
    </source>
</evidence>
<reference evidence="7 8" key="1">
    <citation type="submission" date="2021-03" db="EMBL/GenBank/DDBJ databases">
        <title>Assistant Professor.</title>
        <authorList>
            <person name="Huq M.A."/>
        </authorList>
    </citation>
    <scope>NUCLEOTIDE SEQUENCE [LARGE SCALE GENOMIC DNA]</scope>
    <source>
        <strain evidence="7 8">MAH-29</strain>
    </source>
</reference>
<dbReference type="SUPFAM" id="SSF103088">
    <property type="entry name" value="OmpA-like"/>
    <property type="match status" value="1"/>
</dbReference>
<dbReference type="Pfam" id="PF07676">
    <property type="entry name" value="PD40"/>
    <property type="match status" value="1"/>
</dbReference>
<dbReference type="SUPFAM" id="SSF82171">
    <property type="entry name" value="DPP6 N-terminal domain-like"/>
    <property type="match status" value="1"/>
</dbReference>
<dbReference type="CDD" id="cd07185">
    <property type="entry name" value="OmpA_C-like"/>
    <property type="match status" value="1"/>
</dbReference>
<dbReference type="Gene3D" id="3.30.1330.60">
    <property type="entry name" value="OmpA-like domain"/>
    <property type="match status" value="1"/>
</dbReference>
<sequence>MKKIFITGLISCCFFAARAQYTYDYLRAADNYYKKADYYSAAQYYEKYLGTAAQKLKKEEYSPYTVPSSAVKKNSTPVSSRQLALYRVAESYRLLHDHAKAAAYYNQTLEANATEFPLARYYYAVELRAQASYDQSEKEFTRFLDEHTADDPYTESAKKELMSLRFIQTQLKKKDLKLYNVQKAATPLNVEGANYAPIWLNDNTLLFTSTRIDSTSKDLSHINRVYTTPVTDGVTGAIKPLPLPQTGNVHQGVVTLTPEGNTLFLTRWTVTGGKKISGIYSSHKNGNDWSEPVLLDSLINAAGSSTQQPFVMPGGKYLLYASDKPGGFGGFDLWYAELDETGKPVSTANMGPVINTAFDEQAPYYHAPSSTLVFSGNGRVGMGGYDFYYSKGNIDAWAQPVNFGYPVNSVKDDIYFVSKGGVRNVLEDVWLSSDREATCCLELFYLRKILPRKQVSGQVVACEDKQPLPGVTINILDTIQNKVVYTQTTTGDGNYAFTLDEFQPLKAVATISGYGNGALPFYTPVDEESDQLINPAICLIKDVPPVNEAIVIDNVYYDFDKATLRKESYEALDKLLGLLTTHPEITIELSAHTDNKGSEEYNQRLSEARARACVAYLISKGIDKNRLQAKGYGSLQPIAPNVNEDGSDNPEGRQRNRRTEFKVVGKN</sequence>
<feature type="compositionally biased region" description="Basic and acidic residues" evidence="5">
    <location>
        <begin position="650"/>
        <end position="667"/>
    </location>
</feature>
<dbReference type="InterPro" id="IPR006664">
    <property type="entry name" value="OMP_bac"/>
</dbReference>
<dbReference type="RefSeq" id="WP_209141220.1">
    <property type="nucleotide sequence ID" value="NZ_JAGHKO010000005.1"/>
</dbReference>
<dbReference type="PANTHER" id="PTHR30329">
    <property type="entry name" value="STATOR ELEMENT OF FLAGELLAR MOTOR COMPLEX"/>
    <property type="match status" value="1"/>
</dbReference>
<dbReference type="SUPFAM" id="SSF48452">
    <property type="entry name" value="TPR-like"/>
    <property type="match status" value="1"/>
</dbReference>
<proteinExistence type="predicted"/>
<dbReference type="Pfam" id="PF00691">
    <property type="entry name" value="OmpA"/>
    <property type="match status" value="1"/>
</dbReference>
<dbReference type="InterPro" id="IPR011659">
    <property type="entry name" value="WD40"/>
</dbReference>
<organism evidence="7 8">
    <name type="scientific">Niastella soli</name>
    <dbReference type="NCBI Taxonomy" id="2821487"/>
    <lineage>
        <taxon>Bacteria</taxon>
        <taxon>Pseudomonadati</taxon>
        <taxon>Bacteroidota</taxon>
        <taxon>Chitinophagia</taxon>
        <taxon>Chitinophagales</taxon>
        <taxon>Chitinophagaceae</taxon>
        <taxon>Niastella</taxon>
    </lineage>
</organism>
<name>A0ABS3YZA6_9BACT</name>
<dbReference type="InterPro" id="IPR036737">
    <property type="entry name" value="OmpA-like_sf"/>
</dbReference>
<dbReference type="Gene3D" id="1.25.40.10">
    <property type="entry name" value="Tetratricopeptide repeat domain"/>
    <property type="match status" value="1"/>
</dbReference>
<evidence type="ECO:0000256" key="1">
    <source>
        <dbReference type="ARBA" id="ARBA00004442"/>
    </source>
</evidence>
<dbReference type="InterPro" id="IPR006665">
    <property type="entry name" value="OmpA-like"/>
</dbReference>